<dbReference type="Proteomes" id="UP000800041">
    <property type="component" value="Unassembled WGS sequence"/>
</dbReference>
<name>A0A6G1GU09_9PEZI</name>
<evidence type="ECO:0000313" key="2">
    <source>
        <dbReference type="EMBL" id="KAF1984441.1"/>
    </source>
</evidence>
<feature type="signal peptide" evidence="1">
    <location>
        <begin position="1"/>
        <end position="26"/>
    </location>
</feature>
<dbReference type="EMBL" id="ML977168">
    <property type="protein sequence ID" value="KAF1984441.1"/>
    <property type="molecule type" value="Genomic_DNA"/>
</dbReference>
<keyword evidence="3" id="KW-1185">Reference proteome</keyword>
<keyword evidence="1" id="KW-0732">Signal</keyword>
<reference evidence="2" key="1">
    <citation type="journal article" date="2020" name="Stud. Mycol.">
        <title>101 Dothideomycetes genomes: a test case for predicting lifestyles and emergence of pathogens.</title>
        <authorList>
            <person name="Haridas S."/>
            <person name="Albert R."/>
            <person name="Binder M."/>
            <person name="Bloem J."/>
            <person name="Labutti K."/>
            <person name="Salamov A."/>
            <person name="Andreopoulos B."/>
            <person name="Baker S."/>
            <person name="Barry K."/>
            <person name="Bills G."/>
            <person name="Bluhm B."/>
            <person name="Cannon C."/>
            <person name="Castanera R."/>
            <person name="Culley D."/>
            <person name="Daum C."/>
            <person name="Ezra D."/>
            <person name="Gonzalez J."/>
            <person name="Henrissat B."/>
            <person name="Kuo A."/>
            <person name="Liang C."/>
            <person name="Lipzen A."/>
            <person name="Lutzoni F."/>
            <person name="Magnuson J."/>
            <person name="Mondo S."/>
            <person name="Nolan M."/>
            <person name="Ohm R."/>
            <person name="Pangilinan J."/>
            <person name="Park H.-J."/>
            <person name="Ramirez L."/>
            <person name="Alfaro M."/>
            <person name="Sun H."/>
            <person name="Tritt A."/>
            <person name="Yoshinaga Y."/>
            <person name="Zwiers L.-H."/>
            <person name="Turgeon B."/>
            <person name="Goodwin S."/>
            <person name="Spatafora J."/>
            <person name="Crous P."/>
            <person name="Grigoriev I."/>
        </authorList>
    </citation>
    <scope>NUCLEOTIDE SEQUENCE</scope>
    <source>
        <strain evidence="2">CBS 113979</strain>
    </source>
</reference>
<proteinExistence type="predicted"/>
<dbReference type="AlphaFoldDB" id="A0A6G1GU09"/>
<evidence type="ECO:0000313" key="3">
    <source>
        <dbReference type="Proteomes" id="UP000800041"/>
    </source>
</evidence>
<sequence length="132" mass="14471">MSPPAFLGPLAILALWCLCFGRGSVALVQRQRGEKLRCTVDSESLHKAVCDSLAAASGQPNFSVLTTLRCVGSRSDPGSMTADDEGEDEDAKGVCWAATLRRQTRRMHRRRSRAEQPRIRAAIGDDTATWRL</sequence>
<gene>
    <name evidence="2" type="ORF">K402DRAFT_395786</name>
</gene>
<protein>
    <submittedName>
        <fullName evidence="2">Uncharacterized protein</fullName>
    </submittedName>
</protein>
<feature type="chain" id="PRO_5026236773" evidence="1">
    <location>
        <begin position="27"/>
        <end position="132"/>
    </location>
</feature>
<accession>A0A6G1GU09</accession>
<organism evidence="2 3">
    <name type="scientific">Aulographum hederae CBS 113979</name>
    <dbReference type="NCBI Taxonomy" id="1176131"/>
    <lineage>
        <taxon>Eukaryota</taxon>
        <taxon>Fungi</taxon>
        <taxon>Dikarya</taxon>
        <taxon>Ascomycota</taxon>
        <taxon>Pezizomycotina</taxon>
        <taxon>Dothideomycetes</taxon>
        <taxon>Pleosporomycetidae</taxon>
        <taxon>Aulographales</taxon>
        <taxon>Aulographaceae</taxon>
    </lineage>
</organism>
<evidence type="ECO:0000256" key="1">
    <source>
        <dbReference type="SAM" id="SignalP"/>
    </source>
</evidence>